<dbReference type="EMBL" id="CP003929">
    <property type="protein sequence ID" value="AGB38798.1"/>
    <property type="molecule type" value="Genomic_DNA"/>
</dbReference>
<keyword evidence="2" id="KW-1185">Reference proteome</keyword>
<dbReference type="OrthoDB" id="351191at2157"/>
<organism evidence="1 2">
    <name type="scientific">Natronococcus occultus SP4</name>
    <dbReference type="NCBI Taxonomy" id="694430"/>
    <lineage>
        <taxon>Archaea</taxon>
        <taxon>Methanobacteriati</taxon>
        <taxon>Methanobacteriota</taxon>
        <taxon>Stenosarchaea group</taxon>
        <taxon>Halobacteria</taxon>
        <taxon>Halobacteriales</taxon>
        <taxon>Natrialbaceae</taxon>
        <taxon>Natronococcus</taxon>
    </lineage>
</organism>
<name>L0K3Y8_9EURY</name>
<dbReference type="AlphaFoldDB" id="L0K3Y8"/>
<gene>
    <name evidence="1" type="ORF">Natoc_3054</name>
</gene>
<accession>L0K3Y8</accession>
<evidence type="ECO:0000313" key="2">
    <source>
        <dbReference type="Proteomes" id="UP000010878"/>
    </source>
</evidence>
<sequence length="223" mass="26138">MTKRDIEREFDEFTEEVLADLEPLERIQLVLEAEAAGLDRWVERLYESCPVRGYRGLDRTFIESLRIAANARQVALYDLHTTLLQRARLREHHRAVLVIDHERDDGLSEAALERARERPDRITLLTVDLYTQYHAYDRFAEHHLGVDLEIWFGPHFYADNVRAATSEVLEQAQPDDLEQFVNDGFGIERGDDDWVTLDSLVEDRYRAFRDTFTVLDESDCRPD</sequence>
<protein>
    <submittedName>
        <fullName evidence="1">Uncharacterized protein</fullName>
    </submittedName>
</protein>
<dbReference type="GeneID" id="14403441"/>
<dbReference type="KEGG" id="nou:Natoc_3054"/>
<dbReference type="RefSeq" id="WP_015322237.1">
    <property type="nucleotide sequence ID" value="NC_019974.1"/>
</dbReference>
<proteinExistence type="predicted"/>
<evidence type="ECO:0000313" key="1">
    <source>
        <dbReference type="EMBL" id="AGB38798.1"/>
    </source>
</evidence>
<dbReference type="Proteomes" id="UP000010878">
    <property type="component" value="Chromosome"/>
</dbReference>
<dbReference type="eggNOG" id="arCOG12071">
    <property type="taxonomic scope" value="Archaea"/>
</dbReference>
<reference evidence="1 2" key="1">
    <citation type="submission" date="2012-11" db="EMBL/GenBank/DDBJ databases">
        <title>FINISHED of Natronococcus occultus SP4, DSM 3396.</title>
        <authorList>
            <consortium name="DOE Joint Genome Institute"/>
            <person name="Eisen J."/>
            <person name="Huntemann M."/>
            <person name="Wei C.-L."/>
            <person name="Han J."/>
            <person name="Detter J.C."/>
            <person name="Han C."/>
            <person name="Tapia R."/>
            <person name="Chen A."/>
            <person name="Kyrpides N."/>
            <person name="Mavromatis K."/>
            <person name="Markowitz V."/>
            <person name="Szeto E."/>
            <person name="Ivanova N."/>
            <person name="Mikhailova N."/>
            <person name="Ovchinnikova G."/>
            <person name="Pagani I."/>
            <person name="Pati A."/>
            <person name="Goodwin L."/>
            <person name="Nordberg H.P."/>
            <person name="Cantor M.N."/>
            <person name="Hua S.X."/>
            <person name="Woyke T."/>
            <person name="Eisen J."/>
            <person name="Klenk H.-P."/>
            <person name="Klenk H.-P."/>
        </authorList>
    </citation>
    <scope>NUCLEOTIDE SEQUENCE [LARGE SCALE GENOMIC DNA]</scope>
    <source>
        <strain evidence="1 2">SP4</strain>
    </source>
</reference>
<dbReference type="HOGENOM" id="CLU_1264595_0_0_2"/>
<dbReference type="STRING" id="694430.Natoc_3054"/>